<dbReference type="OrthoDB" id="9805828at2"/>
<dbReference type="GO" id="GO:0009055">
    <property type="term" value="F:electron transfer activity"/>
    <property type="evidence" value="ECO:0007669"/>
    <property type="project" value="InterPro"/>
</dbReference>
<evidence type="ECO:0000256" key="6">
    <source>
        <dbReference type="PROSITE-ProRule" id="PRU00433"/>
    </source>
</evidence>
<keyword evidence="7" id="KW-0732">Signal</keyword>
<dbReference type="Proteomes" id="UP000218151">
    <property type="component" value="Unassembled WGS sequence"/>
</dbReference>
<keyword evidence="10" id="KW-1185">Reference proteome</keyword>
<sequence length="117" mass="12082">MLRSLFAAALALAVASPAAAQSRPPQFGGCVACHSITPDKRPGVGPGLHGVVGRRAGSLPNYKYSPALAKYGKTWDRATLIAFLTNPKGTVPGNKMAWPAQKPQAAAAIADYLAGLK</sequence>
<dbReference type="PROSITE" id="PS51007">
    <property type="entry name" value="CYTC"/>
    <property type="match status" value="1"/>
</dbReference>
<protein>
    <submittedName>
        <fullName evidence="9">Cytochrome C</fullName>
    </submittedName>
</protein>
<keyword evidence="2 6" id="KW-0349">Heme</keyword>
<dbReference type="PANTHER" id="PTHR11961">
    <property type="entry name" value="CYTOCHROME C"/>
    <property type="match status" value="1"/>
</dbReference>
<reference evidence="10" key="1">
    <citation type="submission" date="2017-09" db="EMBL/GenBank/DDBJ databases">
        <authorList>
            <person name="Feng G."/>
            <person name="Zhu H."/>
        </authorList>
    </citation>
    <scope>NUCLEOTIDE SEQUENCE [LARGE SCALE GENOMIC DNA]</scope>
    <source>
        <strain evidence="10">1PNM-20</strain>
    </source>
</reference>
<dbReference type="GO" id="GO:0020037">
    <property type="term" value="F:heme binding"/>
    <property type="evidence" value="ECO:0007669"/>
    <property type="project" value="InterPro"/>
</dbReference>
<gene>
    <name evidence="9" type="ORF">CKY28_08915</name>
</gene>
<organism evidence="9 10">
    <name type="scientific">Sphingomonas lenta</name>
    <dbReference type="NCBI Taxonomy" id="1141887"/>
    <lineage>
        <taxon>Bacteria</taxon>
        <taxon>Pseudomonadati</taxon>
        <taxon>Pseudomonadota</taxon>
        <taxon>Alphaproteobacteria</taxon>
        <taxon>Sphingomonadales</taxon>
        <taxon>Sphingomonadaceae</taxon>
        <taxon>Sphingomonas</taxon>
    </lineage>
</organism>
<evidence type="ECO:0000256" key="1">
    <source>
        <dbReference type="ARBA" id="ARBA00022448"/>
    </source>
</evidence>
<keyword evidence="1" id="KW-0813">Transport</keyword>
<accession>A0A2A2SER5</accession>
<dbReference type="PRINTS" id="PR00604">
    <property type="entry name" value="CYTCHRMECIAB"/>
</dbReference>
<evidence type="ECO:0000256" key="3">
    <source>
        <dbReference type="ARBA" id="ARBA00022723"/>
    </source>
</evidence>
<dbReference type="AlphaFoldDB" id="A0A2A2SER5"/>
<feature type="domain" description="Cytochrome c" evidence="8">
    <location>
        <begin position="18"/>
        <end position="117"/>
    </location>
</feature>
<evidence type="ECO:0000313" key="9">
    <source>
        <dbReference type="EMBL" id="PAX07746.1"/>
    </source>
</evidence>
<dbReference type="Gene3D" id="1.10.760.10">
    <property type="entry name" value="Cytochrome c-like domain"/>
    <property type="match status" value="1"/>
</dbReference>
<evidence type="ECO:0000259" key="8">
    <source>
        <dbReference type="PROSITE" id="PS51007"/>
    </source>
</evidence>
<dbReference type="InterPro" id="IPR002327">
    <property type="entry name" value="Cyt_c_1A/1B"/>
</dbReference>
<evidence type="ECO:0000256" key="7">
    <source>
        <dbReference type="SAM" id="SignalP"/>
    </source>
</evidence>
<keyword evidence="3 6" id="KW-0479">Metal-binding</keyword>
<keyword evidence="5 6" id="KW-0408">Iron</keyword>
<evidence type="ECO:0000256" key="4">
    <source>
        <dbReference type="ARBA" id="ARBA00022982"/>
    </source>
</evidence>
<dbReference type="InterPro" id="IPR036909">
    <property type="entry name" value="Cyt_c-like_dom_sf"/>
</dbReference>
<dbReference type="InterPro" id="IPR009056">
    <property type="entry name" value="Cyt_c-like_dom"/>
</dbReference>
<feature type="signal peptide" evidence="7">
    <location>
        <begin position="1"/>
        <end position="20"/>
    </location>
</feature>
<dbReference type="GO" id="GO:0046872">
    <property type="term" value="F:metal ion binding"/>
    <property type="evidence" value="ECO:0007669"/>
    <property type="project" value="UniProtKB-KW"/>
</dbReference>
<comment type="caution">
    <text evidence="9">The sequence shown here is derived from an EMBL/GenBank/DDBJ whole genome shotgun (WGS) entry which is preliminary data.</text>
</comment>
<dbReference type="SUPFAM" id="SSF46626">
    <property type="entry name" value="Cytochrome c"/>
    <property type="match status" value="1"/>
</dbReference>
<dbReference type="EMBL" id="NSLI01000003">
    <property type="protein sequence ID" value="PAX07746.1"/>
    <property type="molecule type" value="Genomic_DNA"/>
</dbReference>
<keyword evidence="4" id="KW-0249">Electron transport</keyword>
<proteinExistence type="predicted"/>
<feature type="chain" id="PRO_5012810493" evidence="7">
    <location>
        <begin position="21"/>
        <end position="117"/>
    </location>
</feature>
<evidence type="ECO:0000256" key="2">
    <source>
        <dbReference type="ARBA" id="ARBA00022617"/>
    </source>
</evidence>
<dbReference type="RefSeq" id="WP_095997989.1">
    <property type="nucleotide sequence ID" value="NZ_NSLI01000003.1"/>
</dbReference>
<name>A0A2A2SER5_9SPHN</name>
<evidence type="ECO:0000256" key="5">
    <source>
        <dbReference type="ARBA" id="ARBA00023004"/>
    </source>
</evidence>
<evidence type="ECO:0000313" key="10">
    <source>
        <dbReference type="Proteomes" id="UP000218151"/>
    </source>
</evidence>